<dbReference type="InterPro" id="IPR052336">
    <property type="entry name" value="MlaD_Phospholipid_Transporter"/>
</dbReference>
<dbReference type="RefSeq" id="WP_014353715.1">
    <property type="nucleotide sequence ID" value="NZ_AP026975.1"/>
</dbReference>
<evidence type="ECO:0000313" key="6">
    <source>
        <dbReference type="Proteomes" id="UP000471166"/>
    </source>
</evidence>
<dbReference type="AlphaFoldDB" id="A0A6P1CFI9"/>
<feature type="domain" description="Mammalian cell entry C-terminal" evidence="4">
    <location>
        <begin position="121"/>
        <end position="293"/>
    </location>
</feature>
<keyword evidence="2" id="KW-0472">Membrane</keyword>
<dbReference type="InterPro" id="IPR003399">
    <property type="entry name" value="Mce/MlaD"/>
</dbReference>
<organism evidence="5 6">
    <name type="scientific">Nocardia cyriacigeorgica</name>
    <dbReference type="NCBI Taxonomy" id="135487"/>
    <lineage>
        <taxon>Bacteria</taxon>
        <taxon>Bacillati</taxon>
        <taxon>Actinomycetota</taxon>
        <taxon>Actinomycetes</taxon>
        <taxon>Mycobacteriales</taxon>
        <taxon>Nocardiaceae</taxon>
        <taxon>Nocardia</taxon>
    </lineage>
</organism>
<feature type="region of interest" description="Disordered" evidence="1">
    <location>
        <begin position="348"/>
        <end position="386"/>
    </location>
</feature>
<evidence type="ECO:0000313" key="5">
    <source>
        <dbReference type="EMBL" id="NEW31381.1"/>
    </source>
</evidence>
<evidence type="ECO:0000256" key="2">
    <source>
        <dbReference type="SAM" id="Phobius"/>
    </source>
</evidence>
<keyword evidence="2" id="KW-0812">Transmembrane</keyword>
<accession>A0A6P1CFI9</accession>
<name>A0A6P1CFI9_9NOCA</name>
<protein>
    <submittedName>
        <fullName evidence="5">MCE family protein</fullName>
    </submittedName>
</protein>
<dbReference type="InterPro" id="IPR024516">
    <property type="entry name" value="Mce_C"/>
</dbReference>
<dbReference type="EMBL" id="JAAGVB010000002">
    <property type="protein sequence ID" value="NEW31381.1"/>
    <property type="molecule type" value="Genomic_DNA"/>
</dbReference>
<dbReference type="InterPro" id="IPR005693">
    <property type="entry name" value="Mce"/>
</dbReference>
<comment type="caution">
    <text evidence="5">The sequence shown here is derived from an EMBL/GenBank/DDBJ whole genome shotgun (WGS) entry which is preliminary data.</text>
</comment>
<evidence type="ECO:0000259" key="3">
    <source>
        <dbReference type="Pfam" id="PF02470"/>
    </source>
</evidence>
<dbReference type="NCBIfam" id="TIGR00996">
    <property type="entry name" value="Mtu_fam_mce"/>
    <property type="match status" value="1"/>
</dbReference>
<dbReference type="GO" id="GO:0005576">
    <property type="term" value="C:extracellular region"/>
    <property type="evidence" value="ECO:0007669"/>
    <property type="project" value="TreeGrafter"/>
</dbReference>
<dbReference type="PANTHER" id="PTHR33371">
    <property type="entry name" value="INTERMEMBRANE PHOSPHOLIPID TRANSPORT SYSTEM BINDING PROTEIN MLAD-RELATED"/>
    <property type="match status" value="1"/>
</dbReference>
<proteinExistence type="predicted"/>
<feature type="domain" description="Mce/MlaD" evidence="3">
    <location>
        <begin position="37"/>
        <end position="113"/>
    </location>
</feature>
<keyword evidence="2" id="KW-1133">Transmembrane helix</keyword>
<gene>
    <name evidence="5" type="ORF">GV791_02235</name>
</gene>
<dbReference type="Pfam" id="PF11887">
    <property type="entry name" value="Mce4_CUP1"/>
    <property type="match status" value="1"/>
</dbReference>
<dbReference type="PANTHER" id="PTHR33371:SF16">
    <property type="entry name" value="MCE-FAMILY PROTEIN MCE3F"/>
    <property type="match status" value="1"/>
</dbReference>
<dbReference type="Pfam" id="PF02470">
    <property type="entry name" value="MlaD"/>
    <property type="match status" value="1"/>
</dbReference>
<dbReference type="OMA" id="MHEHGLW"/>
<sequence>MKSHRILYSTIGLVLVLIIGAAYLLVNVMRINPLRGTYTVTVTLDRSGGLQPGNDVTLRGFRVGKVDSITLINGGSAIAATAEIDNRYDIAVDTVVAVQALSAAGEQYIDFRPDTDQGPFLTDGSVIEYNPDTVRTPTPVWAVLDDTSALIAQIDPKHFDVILNELDIALSGGPDQLRSLIDGVSMVAAGLDSLLPQTSNLIANLRTIAATTSNAQPDLGTLTRNSGVLFEQFNNANAELQSVLSQAPGQFASLGAVLDTTTDPITGLVNNFVAITKAAQLRTPAMRALFPALELGGAALGVPAHDNEFHTILDIWLRPYCQYQSTPASPQVVSDGTMPKWNYCENPPPGQQIRGAVNAPRPNIPDNGSHMPPGVDPNERTMPPVR</sequence>
<reference evidence="5 6" key="1">
    <citation type="submission" date="2020-01" db="EMBL/GenBank/DDBJ databases">
        <title>Genetics and antimicrobial susceptibilities of Nocardia species isolated from the soil; a comparison with species isolated from humans.</title>
        <authorList>
            <person name="Carrasco G."/>
            <person name="Monzon S."/>
            <person name="Sansegundo M."/>
            <person name="Garcia E."/>
            <person name="Garrido N."/>
            <person name="Medina M.J."/>
            <person name="Villalon P."/>
            <person name="Ramirez-Arocha A.C."/>
            <person name="Jimenez P."/>
            <person name="Cuesta I."/>
            <person name="Valdezate S."/>
        </authorList>
    </citation>
    <scope>NUCLEOTIDE SEQUENCE [LARGE SCALE GENOMIC DNA]</scope>
    <source>
        <strain evidence="5 6">CNM20110626</strain>
    </source>
</reference>
<evidence type="ECO:0000256" key="1">
    <source>
        <dbReference type="SAM" id="MobiDB-lite"/>
    </source>
</evidence>
<feature type="transmembrane region" description="Helical" evidence="2">
    <location>
        <begin position="6"/>
        <end position="26"/>
    </location>
</feature>
<dbReference type="Proteomes" id="UP000471166">
    <property type="component" value="Unassembled WGS sequence"/>
</dbReference>
<evidence type="ECO:0000259" key="4">
    <source>
        <dbReference type="Pfam" id="PF11887"/>
    </source>
</evidence>